<evidence type="ECO:0000313" key="2">
    <source>
        <dbReference type="WBParaSite" id="PSU_v2.g16751.t1"/>
    </source>
</evidence>
<dbReference type="WBParaSite" id="PSU_v2.g16751.t1">
    <property type="protein sequence ID" value="PSU_v2.g16751.t1"/>
    <property type="gene ID" value="PSU_v2.g16751"/>
</dbReference>
<keyword evidence="1" id="KW-1185">Reference proteome</keyword>
<organism evidence="1 2">
    <name type="scientific">Panagrolaimus superbus</name>
    <dbReference type="NCBI Taxonomy" id="310955"/>
    <lineage>
        <taxon>Eukaryota</taxon>
        <taxon>Metazoa</taxon>
        <taxon>Ecdysozoa</taxon>
        <taxon>Nematoda</taxon>
        <taxon>Chromadorea</taxon>
        <taxon>Rhabditida</taxon>
        <taxon>Tylenchina</taxon>
        <taxon>Panagrolaimomorpha</taxon>
        <taxon>Panagrolaimoidea</taxon>
        <taxon>Panagrolaimidae</taxon>
        <taxon>Panagrolaimus</taxon>
    </lineage>
</organism>
<name>A0A914YHG8_9BILA</name>
<dbReference type="AlphaFoldDB" id="A0A914YHG8"/>
<sequence>MSSSETKCSRPYTKEGLGILELTTEDLNIVYNETLDTTTIVSTKTEATTTVSANNLENITAINFEEIFHVVGDKSNDTLDAIEDARKPAYDINKVKYGQKTTRNFIK</sequence>
<reference evidence="2" key="1">
    <citation type="submission" date="2022-11" db="UniProtKB">
        <authorList>
            <consortium name="WormBaseParasite"/>
        </authorList>
    </citation>
    <scope>IDENTIFICATION</scope>
</reference>
<dbReference type="Proteomes" id="UP000887577">
    <property type="component" value="Unplaced"/>
</dbReference>
<protein>
    <submittedName>
        <fullName evidence="2">Uncharacterized protein</fullName>
    </submittedName>
</protein>
<accession>A0A914YHG8</accession>
<proteinExistence type="predicted"/>
<evidence type="ECO:0000313" key="1">
    <source>
        <dbReference type="Proteomes" id="UP000887577"/>
    </source>
</evidence>